<dbReference type="SMART" id="SM00388">
    <property type="entry name" value="HisKA"/>
    <property type="match status" value="1"/>
</dbReference>
<dbReference type="Pfam" id="PF02518">
    <property type="entry name" value="HATPase_c"/>
    <property type="match status" value="1"/>
</dbReference>
<dbReference type="SUPFAM" id="SSF47384">
    <property type="entry name" value="Homodimeric domain of signal transducing histidine kinase"/>
    <property type="match status" value="1"/>
</dbReference>
<evidence type="ECO:0000256" key="2">
    <source>
        <dbReference type="ARBA" id="ARBA00012438"/>
    </source>
</evidence>
<dbReference type="InterPro" id="IPR005467">
    <property type="entry name" value="His_kinase_dom"/>
</dbReference>
<dbReference type="SUPFAM" id="SSF55874">
    <property type="entry name" value="ATPase domain of HSP90 chaperone/DNA topoisomerase II/histidine kinase"/>
    <property type="match status" value="1"/>
</dbReference>
<evidence type="ECO:0000313" key="8">
    <source>
        <dbReference type="Proteomes" id="UP000321899"/>
    </source>
</evidence>
<dbReference type="PANTHER" id="PTHR45339">
    <property type="entry name" value="HYBRID SIGNAL TRANSDUCTION HISTIDINE KINASE J"/>
    <property type="match status" value="1"/>
</dbReference>
<dbReference type="InterPro" id="IPR003661">
    <property type="entry name" value="HisK_dim/P_dom"/>
</dbReference>
<dbReference type="EMBL" id="VDMB01000001">
    <property type="protein sequence ID" value="TYT76091.1"/>
    <property type="molecule type" value="Genomic_DNA"/>
</dbReference>
<dbReference type="PANTHER" id="PTHR45339:SF1">
    <property type="entry name" value="HYBRID SIGNAL TRANSDUCTION HISTIDINE KINASE J"/>
    <property type="match status" value="1"/>
</dbReference>
<comment type="caution">
    <text evidence="7">The sequence shown here is derived from an EMBL/GenBank/DDBJ whole genome shotgun (WGS) entry which is preliminary data.</text>
</comment>
<dbReference type="GO" id="GO:0071474">
    <property type="term" value="P:cellular hyperosmotic response"/>
    <property type="evidence" value="ECO:0007669"/>
    <property type="project" value="TreeGrafter"/>
</dbReference>
<dbReference type="GO" id="GO:0000155">
    <property type="term" value="F:phosphorelay sensor kinase activity"/>
    <property type="evidence" value="ECO:0007669"/>
    <property type="project" value="InterPro"/>
</dbReference>
<feature type="domain" description="Histidine kinase" evidence="6">
    <location>
        <begin position="312"/>
        <end position="533"/>
    </location>
</feature>
<dbReference type="InterPro" id="IPR004358">
    <property type="entry name" value="Sig_transdc_His_kin-like_C"/>
</dbReference>
<dbReference type="Pfam" id="PF00512">
    <property type="entry name" value="HisKA"/>
    <property type="match status" value="1"/>
</dbReference>
<dbReference type="CDD" id="cd16922">
    <property type="entry name" value="HATPase_EvgS-ArcB-TorS-like"/>
    <property type="match status" value="1"/>
</dbReference>
<organism evidence="7 8">
    <name type="scientific">Desulfobotulus mexicanus</name>
    <dbReference type="NCBI Taxonomy" id="2586642"/>
    <lineage>
        <taxon>Bacteria</taxon>
        <taxon>Pseudomonadati</taxon>
        <taxon>Thermodesulfobacteriota</taxon>
        <taxon>Desulfobacteria</taxon>
        <taxon>Desulfobacterales</taxon>
        <taxon>Desulfobacteraceae</taxon>
        <taxon>Desulfobotulus</taxon>
    </lineage>
</organism>
<comment type="catalytic activity">
    <reaction evidence="1">
        <text>ATP + protein L-histidine = ADP + protein N-phospho-L-histidine.</text>
        <dbReference type="EC" id="2.7.13.3"/>
    </reaction>
</comment>
<dbReference type="PROSITE" id="PS50109">
    <property type="entry name" value="HIS_KIN"/>
    <property type="match status" value="1"/>
</dbReference>
<dbReference type="RefSeq" id="WP_139445108.1">
    <property type="nucleotide sequence ID" value="NZ_VDMB01000001.1"/>
</dbReference>
<evidence type="ECO:0000256" key="5">
    <source>
        <dbReference type="SAM" id="Phobius"/>
    </source>
</evidence>
<proteinExistence type="predicted"/>
<dbReference type="OrthoDB" id="7318144at2"/>
<evidence type="ECO:0000313" key="7">
    <source>
        <dbReference type="EMBL" id="TYT76091.1"/>
    </source>
</evidence>
<feature type="transmembrane region" description="Helical" evidence="5">
    <location>
        <begin position="196"/>
        <end position="219"/>
    </location>
</feature>
<evidence type="ECO:0000256" key="3">
    <source>
        <dbReference type="ARBA" id="ARBA00022553"/>
    </source>
</evidence>
<keyword evidence="3" id="KW-0597">Phosphoprotein</keyword>
<dbReference type="InterPro" id="IPR036890">
    <property type="entry name" value="HATPase_C_sf"/>
</dbReference>
<evidence type="ECO:0000256" key="4">
    <source>
        <dbReference type="ARBA" id="ARBA00023012"/>
    </source>
</evidence>
<keyword evidence="4" id="KW-0902">Two-component regulatory system</keyword>
<dbReference type="PRINTS" id="PR00344">
    <property type="entry name" value="BCTRLSENSOR"/>
</dbReference>
<dbReference type="Gene3D" id="3.30.565.10">
    <property type="entry name" value="Histidine kinase-like ATPase, C-terminal domain"/>
    <property type="match status" value="1"/>
</dbReference>
<accession>A0A5Q4VJF1</accession>
<keyword evidence="5" id="KW-0812">Transmembrane</keyword>
<dbReference type="Gene3D" id="1.10.287.130">
    <property type="match status" value="1"/>
</dbReference>
<feature type="transmembrane region" description="Helical" evidence="5">
    <location>
        <begin position="12"/>
        <end position="30"/>
    </location>
</feature>
<dbReference type="AlphaFoldDB" id="A0A5Q4VJF1"/>
<protein>
    <recommendedName>
        <fullName evidence="2">histidine kinase</fullName>
        <ecNumber evidence="2">2.7.13.3</ecNumber>
    </recommendedName>
</protein>
<evidence type="ECO:0000259" key="6">
    <source>
        <dbReference type="PROSITE" id="PS50109"/>
    </source>
</evidence>
<dbReference type="SMART" id="SM00387">
    <property type="entry name" value="HATPase_c"/>
    <property type="match status" value="1"/>
</dbReference>
<evidence type="ECO:0000256" key="1">
    <source>
        <dbReference type="ARBA" id="ARBA00000085"/>
    </source>
</evidence>
<dbReference type="InterPro" id="IPR036097">
    <property type="entry name" value="HisK_dim/P_sf"/>
</dbReference>
<name>A0A5Q4VJF1_9BACT</name>
<keyword evidence="5" id="KW-0472">Membrane</keyword>
<dbReference type="InterPro" id="IPR003594">
    <property type="entry name" value="HATPase_dom"/>
</dbReference>
<keyword evidence="8" id="KW-1185">Reference proteome</keyword>
<dbReference type="Proteomes" id="UP000321899">
    <property type="component" value="Unassembled WGS sequence"/>
</dbReference>
<dbReference type="EC" id="2.7.13.3" evidence="2"/>
<gene>
    <name evidence="7" type="ORF">FIM25_00615</name>
</gene>
<reference evidence="7 8" key="1">
    <citation type="submission" date="2019-06" db="EMBL/GenBank/DDBJ databases">
        <title>Desulfobotulus mexicanus sp. nov., a novel sulfate-reducing bacterium isolated from the sediment of an alkaline crater lake in Mexico.</title>
        <authorList>
            <person name="Hirschler-Rea A."/>
        </authorList>
    </citation>
    <scope>NUCLEOTIDE SEQUENCE [LARGE SCALE GENOMIC DNA]</scope>
    <source>
        <strain evidence="7 8">PAR22N</strain>
    </source>
</reference>
<sequence length="667" mass="74552">MRHKPSLRSRIILIVTLLISIQIFFLGIFISQKAGKALRETSYGRIHFVVNEISRRSGQLLYHANWANLAVNLSHDFFNDPDLIYFFVTDPQGIILLAQNDALMDMAEDSALPLEPQSFKLADERDLHLFPYGGKESFQISHARLNQSVVYMGGERGRAGEPVLDVIRPIHYTGELMGYLRMGFSTEKLRQQLTGLYLMTGLGGLFLLLTLVGTIAMALNRHLRPLSEITRELARLEGADSPLMLRQRLEEMRPEDVKVTTREMEALQDIFVRIGRHLADNFIQLEHLMEKTRILASQAHSASEAKGQFLANMSHEIRTPMNGVIGMAELLLETKMDPVQRNYAEMIRSSGEGLLEIITRVLDYSKMEAGCENLSQESFSLRDLMEESLDVLAISAATRKIGLTGWISREIPDALEGDALRLKQVLVNLLGNAVKFTEKGEVCLKIAMESESEKNLMLRFEVSDTGIGIPEDAGDALFQPFFQGDSSMSRRYGGTGLGLVISKQLVNLMGGEMGFVARETGGSMFWFTAVLAKGTKDEERVSRFLAGRRVVLVMSHPLLSSQLEGYFQEWGGTVRRFVSLKEIQVLPAGEMKDFSLILVDEDAEDFGLLSLEDFPAKNGIPPWGLLSSRMFCPGSGTVGGDFAFCLPRPVKYAQLRQAVLDLIKRET</sequence>
<dbReference type="FunFam" id="3.30.565.10:FF:000010">
    <property type="entry name" value="Sensor histidine kinase RcsC"/>
    <property type="match status" value="1"/>
</dbReference>
<keyword evidence="5" id="KW-1133">Transmembrane helix</keyword>
<dbReference type="CDD" id="cd00082">
    <property type="entry name" value="HisKA"/>
    <property type="match status" value="1"/>
</dbReference>